<dbReference type="InterPro" id="IPR056884">
    <property type="entry name" value="NPHP3-like_N"/>
</dbReference>
<feature type="repeat" description="ANK" evidence="3">
    <location>
        <begin position="995"/>
        <end position="1017"/>
    </location>
</feature>
<reference evidence="5" key="1">
    <citation type="submission" date="2022-08" db="EMBL/GenBank/DDBJ databases">
        <authorList>
            <consortium name="DOE Joint Genome Institute"/>
            <person name="Min B."/>
            <person name="Riley R."/>
            <person name="Sierra-Patev S."/>
            <person name="Naranjo-Ortiz M."/>
            <person name="Looney B."/>
            <person name="Konkel Z."/>
            <person name="Slot J.C."/>
            <person name="Sakamoto Y."/>
            <person name="Steenwyk J.L."/>
            <person name="Rokas A."/>
            <person name="Carro J."/>
            <person name="Camarero S."/>
            <person name="Ferreira P."/>
            <person name="Molpeceres G."/>
            <person name="Ruiz-Duenas F.J."/>
            <person name="Serrano A."/>
            <person name="Henrissat B."/>
            <person name="Drula E."/>
            <person name="Hughes K.W."/>
            <person name="Mata J.L."/>
            <person name="Ishikawa N.K."/>
            <person name="Vargas-Isla R."/>
            <person name="Ushijima S."/>
            <person name="Smith C.A."/>
            <person name="Ahrendt S."/>
            <person name="Andreopoulos W."/>
            <person name="He G."/>
            <person name="Labutti K."/>
            <person name="Lipzen A."/>
            <person name="Ng V."/>
            <person name="Sandor L."/>
            <person name="Barry K."/>
            <person name="Martinez A.T."/>
            <person name="Xiao Y."/>
            <person name="Gibbons J.G."/>
            <person name="Terashima K."/>
            <person name="Hibbett D.S."/>
            <person name="Grigoriev I.V."/>
        </authorList>
    </citation>
    <scope>NUCLEOTIDE SEQUENCE</scope>
    <source>
        <strain evidence="5">Sp2 HRB7682 ss15</strain>
    </source>
</reference>
<reference evidence="5" key="2">
    <citation type="journal article" date="2023" name="Proc. Natl. Acad. Sci. U.S.A.">
        <title>A global phylogenomic analysis of the shiitake genus Lentinula.</title>
        <authorList>
            <person name="Sierra-Patev S."/>
            <person name="Min B."/>
            <person name="Naranjo-Ortiz M."/>
            <person name="Looney B."/>
            <person name="Konkel Z."/>
            <person name="Slot J.C."/>
            <person name="Sakamoto Y."/>
            <person name="Steenwyk J.L."/>
            <person name="Rokas A."/>
            <person name="Carro J."/>
            <person name="Camarero S."/>
            <person name="Ferreira P."/>
            <person name="Molpeceres G."/>
            <person name="Ruiz-Duenas F.J."/>
            <person name="Serrano A."/>
            <person name="Henrissat B."/>
            <person name="Drula E."/>
            <person name="Hughes K.W."/>
            <person name="Mata J.L."/>
            <person name="Ishikawa N.K."/>
            <person name="Vargas-Isla R."/>
            <person name="Ushijima S."/>
            <person name="Smith C.A."/>
            <person name="Donoghue J."/>
            <person name="Ahrendt S."/>
            <person name="Andreopoulos W."/>
            <person name="He G."/>
            <person name="LaButti K."/>
            <person name="Lipzen A."/>
            <person name="Ng V."/>
            <person name="Riley R."/>
            <person name="Sandor L."/>
            <person name="Barry K."/>
            <person name="Martinez A.T."/>
            <person name="Xiao Y."/>
            <person name="Gibbons J.G."/>
            <person name="Terashima K."/>
            <person name="Grigoriev I.V."/>
            <person name="Hibbett D."/>
        </authorList>
    </citation>
    <scope>NUCLEOTIDE SEQUENCE</scope>
    <source>
        <strain evidence="5">Sp2 HRB7682 ss15</strain>
    </source>
</reference>
<evidence type="ECO:0000256" key="2">
    <source>
        <dbReference type="ARBA" id="ARBA00023043"/>
    </source>
</evidence>
<dbReference type="Gene3D" id="3.40.50.300">
    <property type="entry name" value="P-loop containing nucleotide triphosphate hydrolases"/>
    <property type="match status" value="1"/>
</dbReference>
<evidence type="ECO:0000313" key="5">
    <source>
        <dbReference type="EMBL" id="KAJ4481666.1"/>
    </source>
</evidence>
<comment type="caution">
    <text evidence="5">The sequence shown here is derived from an EMBL/GenBank/DDBJ whole genome shotgun (WGS) entry which is preliminary data.</text>
</comment>
<protein>
    <submittedName>
        <fullName evidence="5">Ankyrin repeat-containing domain protein</fullName>
    </submittedName>
</protein>
<dbReference type="AlphaFoldDB" id="A0A9W9AG21"/>
<keyword evidence="2 3" id="KW-0040">ANK repeat</keyword>
<dbReference type="PROSITE" id="PS50297">
    <property type="entry name" value="ANK_REP_REGION"/>
    <property type="match status" value="4"/>
</dbReference>
<feature type="domain" description="Nephrocystin 3-like N-terminal" evidence="4">
    <location>
        <begin position="53"/>
        <end position="206"/>
    </location>
</feature>
<dbReference type="Proteomes" id="UP001150238">
    <property type="component" value="Unassembled WGS sequence"/>
</dbReference>
<dbReference type="SUPFAM" id="SSF52540">
    <property type="entry name" value="P-loop containing nucleoside triphosphate hydrolases"/>
    <property type="match status" value="1"/>
</dbReference>
<keyword evidence="1" id="KW-0677">Repeat</keyword>
<evidence type="ECO:0000259" key="4">
    <source>
        <dbReference type="Pfam" id="PF24883"/>
    </source>
</evidence>
<gene>
    <name evidence="5" type="ORF">C8J55DRAFT_560202</name>
</gene>
<sequence length="1146" mass="127909">MGSRNSTSSSNTVTDHSDYQNREIGEWLSPFDFMETQRVILHSRAPNTGLKPLLSEAYVRWRNGDDRTLLMSGLPGAGKSMTAASVVQDLNEYYEGCKVAVVCVFCDFGQMQMQTTDALIASMLRQLIQAHDTVHSTVASMYIHHSSRSTFPRSDEIVASFSTSVQQFESVFIVVDALDECPDDETRSQLISTLNSFPVSLLFTSRPHPSIDQLLGGCTRQDIIADKHDLWIYCEERITLSRVGQLCSPDSKQEILTQVVQKAGGMFVVARLLMDALLEAPNVKEALGIILTMPTGLQGTYGKTVQHMCEGTNPEIKDLALYSLLWITFSRRVLVFSELQEAVATLLKPDNPGQCITSDILTKQSLVDACAGLITIEDRTDKVRLILHEYLVKEQVNLWTNVQRTMAVTCVTYLRYILPRLQYNPEVYIEEEIRNARIQYPFFGYALFEWGHHVHSCGELKLVNEVLALLASDTHCTLSRMLTFDAMNSPKCTPWSALHFSAHFDLASTCSEIIYQHQKRHKKFPRSLFLSKLRRRGSGSNKDFYLDIQDDYERTPLMIAASRGNIDMVRMLLDHNVDVDARDLHARTPLSYAMGSRSKEVVELLLKQGVQNVNTKDIFGRTLLFDAVDSGSTDLVLLLLHYHDNVRLNAEDHSRRSALSHVAQYGYSDVVKILLQDEGIDVNQRDGKGMVPLLYASMEGHALVTRILCDRKDISINASNDDGRCSLSLAAQRGYESVVKYLLASPEIDVNLADLKLRTALSFGAQHGRTEIVRALLSRKEVAVNRRDILGRSPLSYAADQTTKGEEVVSLLLAAGADEDSVDNFGLTPLKYALKRGNRGIVNILLSCPTISLRTTAGSRSILSYAAEYGWTDMIQNMMEHPEIDLNGKDDQGMDVLAYATMKGHLEIVHLLLARYETDIASSDVHHKTPLHHAASFGSELIVKLLISKLSSAYINQLDDLGRSPLSLASLNGHLDVVKTLLPLKDLHINSTDKSGLTPLFHAASSGHLEIVRLLLQQQDLEVWSLNYQGQSVLTEVAKQGHVDVLSLLLAHSGASRMVDLKDGNFRTPLSYAAQHGRTEVVRRLLECPEVDPQSKDCLNTVFEYAAEMKYRRDVGVESYINVMTMVSSATNQGPNAMRFDVQTFV</sequence>
<evidence type="ECO:0000256" key="3">
    <source>
        <dbReference type="PROSITE-ProRule" id="PRU00023"/>
    </source>
</evidence>
<feature type="repeat" description="ANK" evidence="3">
    <location>
        <begin position="961"/>
        <end position="982"/>
    </location>
</feature>
<dbReference type="PANTHER" id="PTHR24173">
    <property type="entry name" value="ANKYRIN REPEAT CONTAINING"/>
    <property type="match status" value="1"/>
</dbReference>
<proteinExistence type="predicted"/>
<dbReference type="SUPFAM" id="SSF48403">
    <property type="entry name" value="Ankyrin repeat"/>
    <property type="match status" value="2"/>
</dbReference>
<organism evidence="5 6">
    <name type="scientific">Lentinula lateritia</name>
    <dbReference type="NCBI Taxonomy" id="40482"/>
    <lineage>
        <taxon>Eukaryota</taxon>
        <taxon>Fungi</taxon>
        <taxon>Dikarya</taxon>
        <taxon>Basidiomycota</taxon>
        <taxon>Agaricomycotina</taxon>
        <taxon>Agaricomycetes</taxon>
        <taxon>Agaricomycetidae</taxon>
        <taxon>Agaricales</taxon>
        <taxon>Marasmiineae</taxon>
        <taxon>Omphalotaceae</taxon>
        <taxon>Lentinula</taxon>
    </lineage>
</organism>
<dbReference type="Pfam" id="PF12796">
    <property type="entry name" value="Ank_2"/>
    <property type="match status" value="6"/>
</dbReference>
<dbReference type="InterPro" id="IPR036770">
    <property type="entry name" value="Ankyrin_rpt-contain_sf"/>
</dbReference>
<dbReference type="EMBL" id="JANVFS010000014">
    <property type="protein sequence ID" value="KAJ4481666.1"/>
    <property type="molecule type" value="Genomic_DNA"/>
</dbReference>
<feature type="repeat" description="ANK" evidence="3">
    <location>
        <begin position="552"/>
        <end position="584"/>
    </location>
</feature>
<name>A0A9W9AG21_9AGAR</name>
<dbReference type="InterPro" id="IPR027417">
    <property type="entry name" value="P-loop_NTPase"/>
</dbReference>
<dbReference type="Gene3D" id="1.25.40.20">
    <property type="entry name" value="Ankyrin repeat-containing domain"/>
    <property type="match status" value="5"/>
</dbReference>
<feature type="repeat" description="ANK" evidence="3">
    <location>
        <begin position="790"/>
        <end position="824"/>
    </location>
</feature>
<accession>A0A9W9AG21</accession>
<dbReference type="SMART" id="SM00248">
    <property type="entry name" value="ANK"/>
    <property type="match status" value="16"/>
</dbReference>
<dbReference type="InterPro" id="IPR002110">
    <property type="entry name" value="Ankyrin_rpt"/>
</dbReference>
<evidence type="ECO:0000256" key="1">
    <source>
        <dbReference type="ARBA" id="ARBA00022737"/>
    </source>
</evidence>
<evidence type="ECO:0000313" key="6">
    <source>
        <dbReference type="Proteomes" id="UP001150238"/>
    </source>
</evidence>
<dbReference type="PROSITE" id="PS50088">
    <property type="entry name" value="ANK_REPEAT"/>
    <property type="match status" value="4"/>
</dbReference>
<dbReference type="Pfam" id="PF24883">
    <property type="entry name" value="NPHP3_N"/>
    <property type="match status" value="1"/>
</dbReference>
<dbReference type="PANTHER" id="PTHR24173:SF74">
    <property type="entry name" value="ANKYRIN REPEAT DOMAIN-CONTAINING PROTEIN 16"/>
    <property type="match status" value="1"/>
</dbReference>